<dbReference type="InterPro" id="IPR001387">
    <property type="entry name" value="Cro/C1-type_HTH"/>
</dbReference>
<evidence type="ECO:0000259" key="1">
    <source>
        <dbReference type="PROSITE" id="PS50943"/>
    </source>
</evidence>
<dbReference type="InterPro" id="IPR010982">
    <property type="entry name" value="Lambda_DNA-bd_dom_sf"/>
</dbReference>
<gene>
    <name evidence="2" type="ORF">V3851_04525</name>
</gene>
<evidence type="ECO:0000313" key="2">
    <source>
        <dbReference type="EMBL" id="MEF2965088.1"/>
    </source>
</evidence>
<sequence length="71" mass="8239">MVPNATPSTVKTLREWRAYRRLPKAQIAKILSVHPSTYAKMEDRPGDVSMNDARILAEIFECRLEEINFFD</sequence>
<proteinExistence type="predicted"/>
<keyword evidence="3" id="KW-1185">Reference proteome</keyword>
<dbReference type="PROSITE" id="PS50943">
    <property type="entry name" value="HTH_CROC1"/>
    <property type="match status" value="1"/>
</dbReference>
<reference evidence="2 3" key="1">
    <citation type="submission" date="2024-02" db="EMBL/GenBank/DDBJ databases">
        <title>A nitrogen-fixing paenibacillus bacterium.</title>
        <authorList>
            <person name="Zhang W.L."/>
            <person name="Chen S.F."/>
        </authorList>
    </citation>
    <scope>NUCLEOTIDE SEQUENCE [LARGE SCALE GENOMIC DNA]</scope>
    <source>
        <strain evidence="2 3">M1</strain>
    </source>
</reference>
<accession>A0ABU7VP61</accession>
<feature type="domain" description="HTH cro/C1-type" evidence="1">
    <location>
        <begin position="13"/>
        <end position="67"/>
    </location>
</feature>
<dbReference type="SMART" id="SM00530">
    <property type="entry name" value="HTH_XRE"/>
    <property type="match status" value="1"/>
</dbReference>
<dbReference type="EMBL" id="JAZHPZ010000002">
    <property type="protein sequence ID" value="MEF2965088.1"/>
    <property type="molecule type" value="Genomic_DNA"/>
</dbReference>
<dbReference type="Proteomes" id="UP001306950">
    <property type="component" value="Unassembled WGS sequence"/>
</dbReference>
<evidence type="ECO:0000313" key="3">
    <source>
        <dbReference type="Proteomes" id="UP001306950"/>
    </source>
</evidence>
<organism evidence="2 3">
    <name type="scientific">Paenibacillus haidiansis</name>
    <dbReference type="NCBI Taxonomy" id="1574488"/>
    <lineage>
        <taxon>Bacteria</taxon>
        <taxon>Bacillati</taxon>
        <taxon>Bacillota</taxon>
        <taxon>Bacilli</taxon>
        <taxon>Bacillales</taxon>
        <taxon>Paenibacillaceae</taxon>
        <taxon>Paenibacillus</taxon>
    </lineage>
</organism>
<dbReference type="Gene3D" id="1.10.260.40">
    <property type="entry name" value="lambda repressor-like DNA-binding domains"/>
    <property type="match status" value="1"/>
</dbReference>
<dbReference type="CDD" id="cd00093">
    <property type="entry name" value="HTH_XRE"/>
    <property type="match status" value="1"/>
</dbReference>
<dbReference type="RefSeq" id="WP_331845330.1">
    <property type="nucleotide sequence ID" value="NZ_JAZHPZ010000002.1"/>
</dbReference>
<comment type="caution">
    <text evidence="2">The sequence shown here is derived from an EMBL/GenBank/DDBJ whole genome shotgun (WGS) entry which is preliminary data.</text>
</comment>
<name>A0ABU7VP61_9BACL</name>
<dbReference type="SUPFAM" id="SSF47413">
    <property type="entry name" value="lambda repressor-like DNA-binding domains"/>
    <property type="match status" value="1"/>
</dbReference>
<protein>
    <submittedName>
        <fullName evidence="2">Helix-turn-helix transcriptional regulator</fullName>
    </submittedName>
</protein>